<gene>
    <name evidence="1" type="ORF">B842_09210</name>
</gene>
<evidence type="ECO:0008006" key="3">
    <source>
        <dbReference type="Google" id="ProtNLM"/>
    </source>
</evidence>
<dbReference type="OrthoDB" id="4425199at2"/>
<protein>
    <recommendedName>
        <fullName evidence="3">DUF2190 domain-containing protein</fullName>
    </recommendedName>
</protein>
<sequence length="121" mass="11738">MRDRFNPGTNLTAVATAAVSGKTFVSYSGPMRYGNIAVATAPAGSAVAGVAKYDADQDDLVGVARGSGRVVTVLAGAAITAGTGIEVGEDGTAIPATTGTVVGWAADDATAGADALVSLAH</sequence>
<dbReference type="HOGENOM" id="CLU_158496_0_0_11"/>
<evidence type="ECO:0000313" key="1">
    <source>
        <dbReference type="EMBL" id="AJE33691.1"/>
    </source>
</evidence>
<accession>A0A0B5D4A4</accession>
<evidence type="ECO:0000313" key="2">
    <source>
        <dbReference type="Proteomes" id="UP000031524"/>
    </source>
</evidence>
<reference evidence="1 2" key="1">
    <citation type="submission" date="2013-04" db="EMBL/GenBank/DDBJ databases">
        <title>Complete genome sequence of Corynebacterium humireducens DSM 45392(T), isolated from a wastewater-fed microbial fuel cell.</title>
        <authorList>
            <person name="Ruckert C."/>
            <person name="Albersmeier A."/>
            <person name="Kalinowski J."/>
        </authorList>
    </citation>
    <scope>NUCLEOTIDE SEQUENCE [LARGE SCALE GENOMIC DNA]</scope>
    <source>
        <strain evidence="2">MFC-5</strain>
    </source>
</reference>
<dbReference type="STRING" id="1223515.B842_09210"/>
<name>A0A0B5D4A4_9CORY</name>
<keyword evidence="2" id="KW-1185">Reference proteome</keyword>
<proteinExistence type="predicted"/>
<dbReference type="AlphaFoldDB" id="A0A0B5D4A4"/>
<organism evidence="1 2">
    <name type="scientific">Corynebacterium humireducens NBRC 106098 = DSM 45392</name>
    <dbReference type="NCBI Taxonomy" id="1223515"/>
    <lineage>
        <taxon>Bacteria</taxon>
        <taxon>Bacillati</taxon>
        <taxon>Actinomycetota</taxon>
        <taxon>Actinomycetes</taxon>
        <taxon>Mycobacteriales</taxon>
        <taxon>Corynebacteriaceae</taxon>
        <taxon>Corynebacterium</taxon>
    </lineage>
</organism>
<dbReference type="KEGG" id="chm:B842_09210"/>
<dbReference type="Proteomes" id="UP000031524">
    <property type="component" value="Chromosome"/>
</dbReference>
<dbReference type="EMBL" id="CP005286">
    <property type="protein sequence ID" value="AJE33691.1"/>
    <property type="molecule type" value="Genomic_DNA"/>
</dbReference>